<dbReference type="OrthoDB" id="9797501at2"/>
<evidence type="ECO:0000256" key="3">
    <source>
        <dbReference type="ARBA" id="ARBA00023125"/>
    </source>
</evidence>
<evidence type="ECO:0000313" key="8">
    <source>
        <dbReference type="EMBL" id="TYS68838.1"/>
    </source>
</evidence>
<evidence type="ECO:0000313" key="9">
    <source>
        <dbReference type="Proteomes" id="UP000322524"/>
    </source>
</evidence>
<reference evidence="8 9" key="1">
    <citation type="submission" date="2019-08" db="EMBL/GenBank/DDBJ databases">
        <title>Bacillus genomes from the desert of Cuatro Cienegas, Coahuila.</title>
        <authorList>
            <person name="Olmedo-Alvarez G."/>
        </authorList>
    </citation>
    <scope>NUCLEOTIDE SEQUENCE [LARGE SCALE GENOMIC DNA]</scope>
    <source>
        <strain evidence="8 9">CH28_1T</strain>
    </source>
</reference>
<dbReference type="PROSITE" id="PS00397">
    <property type="entry name" value="RECOMBINASES_1"/>
    <property type="match status" value="1"/>
</dbReference>
<protein>
    <submittedName>
        <fullName evidence="8">Recombinase family protein</fullName>
    </submittedName>
</protein>
<comment type="similarity">
    <text evidence="1">Belongs to the site-specific recombinase resolvase family.</text>
</comment>
<evidence type="ECO:0000256" key="6">
    <source>
        <dbReference type="PROSITE-ProRule" id="PRU10137"/>
    </source>
</evidence>
<dbReference type="RefSeq" id="WP_148987691.1">
    <property type="nucleotide sequence ID" value="NZ_VTEV01000003.1"/>
</dbReference>
<dbReference type="Pfam" id="PF02796">
    <property type="entry name" value="HTH_7"/>
    <property type="match status" value="1"/>
</dbReference>
<dbReference type="InterPro" id="IPR009057">
    <property type="entry name" value="Homeodomain-like_sf"/>
</dbReference>
<dbReference type="PANTHER" id="PTHR30461">
    <property type="entry name" value="DNA-INVERTASE FROM LAMBDOID PROPHAGE"/>
    <property type="match status" value="1"/>
</dbReference>
<evidence type="ECO:0000256" key="2">
    <source>
        <dbReference type="ARBA" id="ARBA00022908"/>
    </source>
</evidence>
<keyword evidence="3" id="KW-0238">DNA-binding</keyword>
<name>A0A5D4T2H8_9BACI</name>
<accession>A0A5D4T2H8</accession>
<dbReference type="Pfam" id="PF00239">
    <property type="entry name" value="Resolvase"/>
    <property type="match status" value="1"/>
</dbReference>
<dbReference type="InterPro" id="IPR050639">
    <property type="entry name" value="SSR_resolvase"/>
</dbReference>
<dbReference type="SMART" id="SM00857">
    <property type="entry name" value="Resolvase"/>
    <property type="match status" value="1"/>
</dbReference>
<evidence type="ECO:0000256" key="5">
    <source>
        <dbReference type="PIRSR" id="PIRSR606118-50"/>
    </source>
</evidence>
<dbReference type="Proteomes" id="UP000322524">
    <property type="component" value="Unassembled WGS sequence"/>
</dbReference>
<evidence type="ECO:0000256" key="4">
    <source>
        <dbReference type="ARBA" id="ARBA00023172"/>
    </source>
</evidence>
<dbReference type="InterPro" id="IPR006118">
    <property type="entry name" value="Recombinase_CS"/>
</dbReference>
<evidence type="ECO:0000259" key="7">
    <source>
        <dbReference type="PROSITE" id="PS51736"/>
    </source>
</evidence>
<dbReference type="InterPro" id="IPR006119">
    <property type="entry name" value="Resolv_N"/>
</dbReference>
<dbReference type="PANTHER" id="PTHR30461:SF26">
    <property type="entry name" value="RESOLVASE HOMOLOG YNEB"/>
    <property type="match status" value="1"/>
</dbReference>
<dbReference type="CDD" id="cd03768">
    <property type="entry name" value="SR_ResInv"/>
    <property type="match status" value="1"/>
</dbReference>
<evidence type="ECO:0000256" key="1">
    <source>
        <dbReference type="ARBA" id="ARBA00009913"/>
    </source>
</evidence>
<feature type="domain" description="Resolvase/invertase-type recombinase catalytic" evidence="7">
    <location>
        <begin position="1"/>
        <end position="135"/>
    </location>
</feature>
<dbReference type="Gene3D" id="1.10.10.60">
    <property type="entry name" value="Homeodomain-like"/>
    <property type="match status" value="1"/>
</dbReference>
<comment type="caution">
    <text evidence="8">The sequence shown here is derived from an EMBL/GenBank/DDBJ whole genome shotgun (WGS) entry which is preliminary data.</text>
</comment>
<proteinExistence type="inferred from homology"/>
<dbReference type="PROSITE" id="PS51736">
    <property type="entry name" value="RECOMBINASES_3"/>
    <property type="match status" value="1"/>
</dbReference>
<gene>
    <name evidence="8" type="ORF">FZC76_07825</name>
</gene>
<dbReference type="Gene3D" id="3.40.50.1390">
    <property type="entry name" value="Resolvase, N-terminal catalytic domain"/>
    <property type="match status" value="1"/>
</dbReference>
<dbReference type="EMBL" id="VTEV01000003">
    <property type="protein sequence ID" value="TYS68838.1"/>
    <property type="molecule type" value="Genomic_DNA"/>
</dbReference>
<keyword evidence="2" id="KW-0229">DNA integration</keyword>
<dbReference type="GO" id="GO:0000150">
    <property type="term" value="F:DNA strand exchange activity"/>
    <property type="evidence" value="ECO:0007669"/>
    <property type="project" value="InterPro"/>
</dbReference>
<dbReference type="InterPro" id="IPR006120">
    <property type="entry name" value="Resolvase_HTH_dom"/>
</dbReference>
<dbReference type="SUPFAM" id="SSF53041">
    <property type="entry name" value="Resolvase-like"/>
    <property type="match status" value="1"/>
</dbReference>
<dbReference type="SUPFAM" id="SSF46689">
    <property type="entry name" value="Homeodomain-like"/>
    <property type="match status" value="1"/>
</dbReference>
<dbReference type="GO" id="GO:0003677">
    <property type="term" value="F:DNA binding"/>
    <property type="evidence" value="ECO:0007669"/>
    <property type="project" value="UniProtKB-KW"/>
</dbReference>
<dbReference type="GO" id="GO:0015074">
    <property type="term" value="P:DNA integration"/>
    <property type="evidence" value="ECO:0007669"/>
    <property type="project" value="UniProtKB-KW"/>
</dbReference>
<dbReference type="AlphaFoldDB" id="A0A5D4T2H8"/>
<sequence>MKYGYARVSTRGQDLKGQVETLKAEGCDKIFQEKFTGTTKDNRQEFNALLDVIKEGDTLVVTKLDRFARSSKDALEVISDLFEKGVKVHVLNMGIVEDTPTGRLIFTIMSAFAQFERDLIVERTQEGKEIAKQREDFREGRPRKYNKKQIEHALTLLETHSYTQVAEMTGISKSTLIRAKQKEKAKAKN</sequence>
<organism evidence="8 9">
    <name type="scientific">Sutcliffiella horikoshii</name>
    <dbReference type="NCBI Taxonomy" id="79883"/>
    <lineage>
        <taxon>Bacteria</taxon>
        <taxon>Bacillati</taxon>
        <taxon>Bacillota</taxon>
        <taxon>Bacilli</taxon>
        <taxon>Bacillales</taxon>
        <taxon>Bacillaceae</taxon>
        <taxon>Sutcliffiella</taxon>
    </lineage>
</organism>
<dbReference type="InterPro" id="IPR036162">
    <property type="entry name" value="Resolvase-like_N_sf"/>
</dbReference>
<keyword evidence="4" id="KW-0233">DNA recombination</keyword>
<feature type="active site" description="O-(5'-phospho-DNA)-serine intermediate" evidence="5 6">
    <location>
        <position position="9"/>
    </location>
</feature>
<dbReference type="FunFam" id="3.40.50.1390:FF:000001">
    <property type="entry name" value="DNA recombinase"/>
    <property type="match status" value="1"/>
</dbReference>